<dbReference type="InterPro" id="IPR027843">
    <property type="entry name" value="DUF4440"/>
</dbReference>
<keyword evidence="1" id="KW-0472">Membrane</keyword>
<keyword evidence="1" id="KW-1133">Transmembrane helix</keyword>
<evidence type="ECO:0000256" key="1">
    <source>
        <dbReference type="SAM" id="Phobius"/>
    </source>
</evidence>
<dbReference type="EMBL" id="JACCFO010000001">
    <property type="protein sequence ID" value="NYI94299.1"/>
    <property type="molecule type" value="Genomic_DNA"/>
</dbReference>
<feature type="transmembrane region" description="Helical" evidence="1">
    <location>
        <begin position="6"/>
        <end position="28"/>
    </location>
</feature>
<dbReference type="SUPFAM" id="SSF54427">
    <property type="entry name" value="NTF2-like"/>
    <property type="match status" value="1"/>
</dbReference>
<dbReference type="InterPro" id="IPR032710">
    <property type="entry name" value="NTF2-like_dom_sf"/>
</dbReference>
<proteinExistence type="predicted"/>
<sequence length="179" mass="19313">MLPLTGWGTAFLLSGTAVVAVFAALEYAALRRAAARTRAEEAAAEERLRGLVAAQQRAWEAGDGPAFAATFTEDADFVAVDGSHIRTRAGIAAAMQEGFDTFMKDTRLTDPRTWHIRFAGPDVAVVVTGGVCVLWPGAKTGRPQDLSIQTRVAVREGGTWLFTTFQNGRMRPPEPPPER</sequence>
<feature type="domain" description="DUF4440" evidence="2">
    <location>
        <begin position="48"/>
        <end position="161"/>
    </location>
</feature>
<gene>
    <name evidence="3" type="ORF">HNR12_000576</name>
</gene>
<evidence type="ECO:0000313" key="4">
    <source>
        <dbReference type="Proteomes" id="UP000575985"/>
    </source>
</evidence>
<organism evidence="3 4">
    <name type="scientific">Streptomonospora nanhaiensis</name>
    <dbReference type="NCBI Taxonomy" id="1323731"/>
    <lineage>
        <taxon>Bacteria</taxon>
        <taxon>Bacillati</taxon>
        <taxon>Actinomycetota</taxon>
        <taxon>Actinomycetes</taxon>
        <taxon>Streptosporangiales</taxon>
        <taxon>Nocardiopsidaceae</taxon>
        <taxon>Streptomonospora</taxon>
    </lineage>
</organism>
<dbReference type="InterPro" id="IPR011944">
    <property type="entry name" value="Steroid_delta5-4_isomerase"/>
</dbReference>
<reference evidence="3 4" key="1">
    <citation type="submission" date="2020-07" db="EMBL/GenBank/DDBJ databases">
        <title>Sequencing the genomes of 1000 actinobacteria strains.</title>
        <authorList>
            <person name="Klenk H.-P."/>
        </authorList>
    </citation>
    <scope>NUCLEOTIDE SEQUENCE [LARGE SCALE GENOMIC DNA]</scope>
    <source>
        <strain evidence="3 4">DSM 45927</strain>
    </source>
</reference>
<keyword evidence="1" id="KW-0812">Transmembrane</keyword>
<accession>A0A853BG39</accession>
<evidence type="ECO:0000313" key="3">
    <source>
        <dbReference type="EMBL" id="NYI94299.1"/>
    </source>
</evidence>
<name>A0A853BG39_9ACTN</name>
<protein>
    <submittedName>
        <fullName evidence="3">Uncharacterized protein (TIGR02246 family)</fullName>
    </submittedName>
</protein>
<dbReference type="Proteomes" id="UP000575985">
    <property type="component" value="Unassembled WGS sequence"/>
</dbReference>
<dbReference type="Gene3D" id="3.10.450.50">
    <property type="match status" value="1"/>
</dbReference>
<dbReference type="RefSeq" id="WP_218901842.1">
    <property type="nucleotide sequence ID" value="NZ_JACCFO010000001.1"/>
</dbReference>
<dbReference type="NCBIfam" id="TIGR02246">
    <property type="entry name" value="SgcJ/EcaC family oxidoreductase"/>
    <property type="match status" value="1"/>
</dbReference>
<keyword evidence="4" id="KW-1185">Reference proteome</keyword>
<dbReference type="Pfam" id="PF14534">
    <property type="entry name" value="DUF4440"/>
    <property type="match status" value="1"/>
</dbReference>
<dbReference type="AlphaFoldDB" id="A0A853BG39"/>
<evidence type="ECO:0000259" key="2">
    <source>
        <dbReference type="Pfam" id="PF14534"/>
    </source>
</evidence>
<comment type="caution">
    <text evidence="3">The sequence shown here is derived from an EMBL/GenBank/DDBJ whole genome shotgun (WGS) entry which is preliminary data.</text>
</comment>